<organism evidence="3">
    <name type="scientific">Naegleria gruberi</name>
    <name type="common">Amoeba</name>
    <dbReference type="NCBI Taxonomy" id="5762"/>
    <lineage>
        <taxon>Eukaryota</taxon>
        <taxon>Discoba</taxon>
        <taxon>Heterolobosea</taxon>
        <taxon>Tetramitia</taxon>
        <taxon>Eutetramitia</taxon>
        <taxon>Vahlkampfiidae</taxon>
        <taxon>Naegleria</taxon>
    </lineage>
</organism>
<dbReference type="KEGG" id="ngr:NAEGRDRAFT_72373"/>
<dbReference type="STRING" id="5762.D2VTP3"/>
<evidence type="ECO:0000259" key="1">
    <source>
        <dbReference type="PROSITE" id="PS51194"/>
    </source>
</evidence>
<reference evidence="2 3" key="1">
    <citation type="journal article" date="2010" name="Cell">
        <title>The genome of Naegleria gruberi illuminates early eukaryotic versatility.</title>
        <authorList>
            <person name="Fritz-Laylin L.K."/>
            <person name="Prochnik S.E."/>
            <person name="Ginger M.L."/>
            <person name="Dacks J.B."/>
            <person name="Carpenter M.L."/>
            <person name="Field M.C."/>
            <person name="Kuo A."/>
            <person name="Paredez A."/>
            <person name="Chapman J."/>
            <person name="Pham J."/>
            <person name="Shu S."/>
            <person name="Neupane R."/>
            <person name="Cipriano M."/>
            <person name="Mancuso J."/>
            <person name="Tu H."/>
            <person name="Salamov A."/>
            <person name="Lindquist E."/>
            <person name="Shapiro H."/>
            <person name="Lucas S."/>
            <person name="Grigoriev I.V."/>
            <person name="Cande W.Z."/>
            <person name="Fulton C."/>
            <person name="Rokhsar D.S."/>
            <person name="Dawson S.C."/>
        </authorList>
    </citation>
    <scope>NUCLEOTIDE SEQUENCE [LARGE SCALE GENOMIC DNA]</scope>
    <source>
        <strain evidence="2 3">NEG-M</strain>
    </source>
</reference>
<feature type="domain" description="Helicase C-terminal" evidence="1">
    <location>
        <begin position="189"/>
        <end position="331"/>
    </location>
</feature>
<accession>D2VTP3</accession>
<name>D2VTP3_NAEGR</name>
<dbReference type="InterPro" id="IPR027417">
    <property type="entry name" value="P-loop_NTPase"/>
</dbReference>
<proteinExistence type="predicted"/>
<dbReference type="InterPro" id="IPR001650">
    <property type="entry name" value="Helicase_C-like"/>
</dbReference>
<gene>
    <name evidence="2" type="ORF">NAEGRDRAFT_72373</name>
</gene>
<dbReference type="SUPFAM" id="SSF52540">
    <property type="entry name" value="P-loop containing nucleoside triphosphate hydrolases"/>
    <property type="match status" value="1"/>
</dbReference>
<keyword evidence="3" id="KW-1185">Reference proteome</keyword>
<dbReference type="Gene3D" id="3.40.50.300">
    <property type="entry name" value="P-loop containing nucleotide triphosphate hydrolases"/>
    <property type="match status" value="2"/>
</dbReference>
<dbReference type="PANTHER" id="PTHR47958">
    <property type="entry name" value="ATP-DEPENDENT RNA HELICASE DBP3"/>
    <property type="match status" value="1"/>
</dbReference>
<dbReference type="AlphaFoldDB" id="D2VTP3"/>
<dbReference type="EMBL" id="GG738897">
    <property type="protein sequence ID" value="EFC39688.1"/>
    <property type="molecule type" value="Genomic_DNA"/>
</dbReference>
<evidence type="ECO:0000313" key="3">
    <source>
        <dbReference type="Proteomes" id="UP000006671"/>
    </source>
</evidence>
<dbReference type="GeneID" id="8858524"/>
<dbReference type="eggNOG" id="KOG0327">
    <property type="taxonomic scope" value="Eukaryota"/>
</dbReference>
<dbReference type="VEuPathDB" id="AmoebaDB:NAEGRDRAFT_72373"/>
<dbReference type="RefSeq" id="XP_002672432.1">
    <property type="nucleotide sequence ID" value="XM_002672386.1"/>
</dbReference>
<protein>
    <submittedName>
        <fullName evidence="2">Predicted protein</fullName>
    </submittedName>
</protein>
<sequence>MLSKHLENYLFECCVGTDRLVSYSIAIVERMKKEETRKKKTIVIGNGKMWFYTVGYLLKTFGGDEIKVCNLVEDQTYNQENIILGTPDKINELLESGNVNCTDINLLVVDQPDELSRFDLSMHAILRNVNCQIFWFSSKRNDFTNEIYLKSPIVIEPLQDEKSTNQNLGYIYSKHFYIDVEKESYKPETLPDLLDYISAQCAIYCNTYERAIEISRALEREHHTAHCLHNEMSDSEIEQKINDFRNAIVQNLIISNYKFPKLNFNPKITVNYDLPWQNDKYVKCCCLRSKYEPRSIHISFVRNEDKLKLKELERYYSLSIDECPMDIIEMI</sequence>
<dbReference type="InParanoid" id="D2VTP3"/>
<dbReference type="Proteomes" id="UP000006671">
    <property type="component" value="Unassembled WGS sequence"/>
</dbReference>
<evidence type="ECO:0000313" key="2">
    <source>
        <dbReference type="EMBL" id="EFC39688.1"/>
    </source>
</evidence>
<dbReference type="PROSITE" id="PS51194">
    <property type="entry name" value="HELICASE_CTER"/>
    <property type="match status" value="1"/>
</dbReference>